<feature type="compositionally biased region" description="Polar residues" evidence="2">
    <location>
        <begin position="114"/>
        <end position="127"/>
    </location>
</feature>
<feature type="compositionally biased region" description="Low complexity" evidence="2">
    <location>
        <begin position="102"/>
        <end position="111"/>
    </location>
</feature>
<dbReference type="GO" id="GO:0016020">
    <property type="term" value="C:membrane"/>
    <property type="evidence" value="ECO:0007669"/>
    <property type="project" value="InterPro"/>
</dbReference>
<keyword evidence="5" id="KW-1185">Reference proteome</keyword>
<keyword evidence="1" id="KW-0175">Coiled coil</keyword>
<dbReference type="InterPro" id="IPR037936">
    <property type="entry name" value="UNC5A-D"/>
</dbReference>
<dbReference type="InterPro" id="IPR000906">
    <property type="entry name" value="ZU5_dom"/>
</dbReference>
<accession>A0AAE0KZK6</accession>
<feature type="coiled-coil region" evidence="1">
    <location>
        <begin position="1205"/>
        <end position="1232"/>
    </location>
</feature>
<gene>
    <name evidence="4" type="ORF">CYMTET_25093</name>
</gene>
<evidence type="ECO:0000256" key="1">
    <source>
        <dbReference type="SAM" id="Coils"/>
    </source>
</evidence>
<sequence length="2319" mass="254515">MGPVVPNEYPWRFLCLESGIGTGSFLDIPLSSGVTQGRTAQQQRGDAIKEQEDVNAHTASLRAQVGQDAATFSNTAPGVSASTALPGVSASTALLGVSASTAPGGAGSTAPQACASQQDRPPSTDQSADIQAVDLGQPDIASRHFIIPEVRTFQELLFEETRVQRNEPQPLAQPAQGAASAQGLPQLGSLDVARCEVVECIVSYQDAPATETSIPGAMAAQDPAVLGAVAAQPPAVLGAVAAQRPAVPGAVAAQERGGPKTVWITGEVPEEKLEEFTKQADRWEQFYGAEVIRIGKGRTYLVQISGKFTEEDKYAHARYAIQWLKLEFNFEVLFGSRCSVSSLNLVLWSPDASAFQDMHARVHDAPEQLCVPLGGARCPVVECRPIHSRATAVQLRMSAGSWQLARSLEAVGNDLVDVLRAHGGMPLSSSIASITTIDPELSGTWFGSAAAKTAALDSPAPAQSGDPETFRLAIARSEENSAQLEEETATPPLFSAAGKTKKALRDEYIDWFVSELKDKGAYRFNSSKETLEQHLEKRQACFDKLCGPGWQVTAKLDETKRVRWTYSMPEALSREKPPRSLEDVARVLANTQDIWAKDRPATATADAVMTEAGGMGPDKDISVSESEAAPLPEMPAVSALSSILLGSLQDTVDTVAKVFGAESLVSESYESHIEAYTRSLQGAKANVLIFGQSGNGKSYLSNILGMLSEVDADTYGDLAKRYRGERPDKNGEVKKGYQPEAKREVKEMLRQRGVPDKDADKKGVRADDWLKTYLVGGDVDMMPSSWVYDSAMQRKAAEEEERSRFAPLRDYCKNEARFMIDGDLPPFLLPTNIGQGVMTTMFLSINEGQRYHALVGYFTKAELQAQAFEHIMDLKDAIEKGRCIQEEEMETFKFKWARHNAIVGTDFEDFDEDEILGVDLGTLPRRKEHVVLCADIAEVAGKFLIKDTPGKYIDIDRMYLREQLQSLLDERDERKRRLRFAVSMIQVFAPWRVLEGGKRLLDAPGTNDVDPFNVAQTERALRSADVIFLLVKQNLSQEAKANKEPLLRSSASDRILRGECQLAVLQCNESDQQKRGMADFTAFSDLPQKGQSGKSQYDAIVRSKEEYNEKESRKIIRDILRAANKDIGKGSKLSDEELKSLIESVPIGNIYPTTFASLRMDRRWACSRPDVNAEVIETVLKRTRIPWLLGLIERTNLQAICDSVQKFEQEELADLERNIKAKEKALMQEGEEVLRGDQLREMAKKYHFPGNHQSESLKLHIQGVRDFAAQPLGSMRKELVEAVESECTEIRTNSLEQAKKGASDKWAAKKSKTNIRNLKKYLTLSRKGPELSKVAFVELPTKQNTFSKFLGKVRDILDTYTDDMKKFLVETCEDIAKLQTTGWDVAEHPLFQKEKEEYEQALNIAFKNDSDKFFSFVGLVISGPSLYRLMADAKEESVVDNVLDRCATLRTANSLDDIHEFIGQQLDDVLDGAVDRFKFKLIDLVLGALKKFTQRALKKGKGNNQSLEQRYKSFWWKLGASHTKVDSAEAVAGKEGEAVPLPALPELKLQINGVRAQMRDVVARLQAEMTHANRLGDNLINLLDWMLLLRKVILAEPVSEDLGHERLPQESRWRTDNLLAAPDAMRHPTGHLAYPDVGLLANPAPTGGRAALCSALEPFGWAPNAHAATLTATFASMLLHRGSMADLPPMQVESVYKMVVDNLACKLRTEVLHCIAEQQALQYFRRNFEEAKDSESPVQMLEILSFATCFRRNVLLFIPGQRKPVLFQGAKGNRYHVLAVVKLDDGTTRFTQVLPAQAERPPSGKSAGRGRATHKKRKEPETASVELSKEAEAERPAIAQKLGEAVMAPKLHKPVMKRKPEEVSGEAGKRAKTEDSENTHPVVPITSEPAIVMRPTWYEETCTVGSALMQTVSRDGGRLQLGGVTLDIPPGALSEDTAIRMSLHPLELDTSGLADATSPCGPIVCLEPHNLSLARPATLTVPRTEGELDCIGFLVRKPGHPQTDRVGRWEVAAAECADTEQYSSISVHDFCWWCRGTIFRFCVYHPERIPVGAGGVGGQIAFRVRIGRDNAVFPNEAGYVRTGPLRLSMPYGRRFYLTLQSQTIKCVEPTPSTRMQIPTMMEWLGLGGLLHCPPDLIFLPDVLRIGQSLRRGETNKSGFVKMKQTDHITVPWRQAYWCGVIDDVNCAIHLDFQDDFFGGPGGGGPGGGGGGGRVVVGRVAVGQVLVGQVVVGRVAVGRVAGGEGGHGSSAPSVRDFLQRTARELLLDESTSEAREKLGEAVVDAALGGGLQAEIGKFVLKGVGQGVGGLPGVARALLPE</sequence>
<feature type="region of interest" description="Disordered" evidence="2">
    <location>
        <begin position="1856"/>
        <end position="1882"/>
    </location>
</feature>
<dbReference type="PANTHER" id="PTHR12582">
    <property type="entry name" value="NETRIN RECEPTOR UNC5"/>
    <property type="match status" value="1"/>
</dbReference>
<name>A0AAE0KZK6_9CHLO</name>
<dbReference type="EMBL" id="LGRX02013277">
    <property type="protein sequence ID" value="KAK3266270.1"/>
    <property type="molecule type" value="Genomic_DNA"/>
</dbReference>
<dbReference type="Proteomes" id="UP001190700">
    <property type="component" value="Unassembled WGS sequence"/>
</dbReference>
<evidence type="ECO:0000259" key="3">
    <source>
        <dbReference type="Pfam" id="PF00791"/>
    </source>
</evidence>
<dbReference type="Pfam" id="PF00791">
    <property type="entry name" value="ZU5"/>
    <property type="match status" value="1"/>
</dbReference>
<organism evidence="4 5">
    <name type="scientific">Cymbomonas tetramitiformis</name>
    <dbReference type="NCBI Taxonomy" id="36881"/>
    <lineage>
        <taxon>Eukaryota</taxon>
        <taxon>Viridiplantae</taxon>
        <taxon>Chlorophyta</taxon>
        <taxon>Pyramimonadophyceae</taxon>
        <taxon>Pyramimonadales</taxon>
        <taxon>Pyramimonadaceae</taxon>
        <taxon>Cymbomonas</taxon>
    </lineage>
</organism>
<feature type="region of interest" description="Disordered" evidence="2">
    <location>
        <begin position="102"/>
        <end position="127"/>
    </location>
</feature>
<feature type="domain" description="ZU5" evidence="3">
    <location>
        <begin position="1910"/>
        <end position="1982"/>
    </location>
</feature>
<comment type="caution">
    <text evidence="4">The sequence shown here is derived from an EMBL/GenBank/DDBJ whole genome shotgun (WGS) entry which is preliminary data.</text>
</comment>
<evidence type="ECO:0000313" key="5">
    <source>
        <dbReference type="Proteomes" id="UP001190700"/>
    </source>
</evidence>
<evidence type="ECO:0000313" key="4">
    <source>
        <dbReference type="EMBL" id="KAK3266270.1"/>
    </source>
</evidence>
<dbReference type="PANTHER" id="PTHR12582:SF47">
    <property type="entry name" value="NETRIN RECEPTOR UNC-5"/>
    <property type="match status" value="1"/>
</dbReference>
<protein>
    <recommendedName>
        <fullName evidence="3">ZU5 domain-containing protein</fullName>
    </recommendedName>
</protein>
<proteinExistence type="predicted"/>
<dbReference type="GO" id="GO:0005042">
    <property type="term" value="F:netrin receptor activity"/>
    <property type="evidence" value="ECO:0007669"/>
    <property type="project" value="InterPro"/>
</dbReference>
<feature type="region of interest" description="Disordered" evidence="2">
    <location>
        <begin position="1795"/>
        <end position="1833"/>
    </location>
</feature>
<dbReference type="Gene3D" id="2.60.220.30">
    <property type="match status" value="1"/>
</dbReference>
<feature type="compositionally biased region" description="Basic and acidic residues" evidence="2">
    <location>
        <begin position="1858"/>
        <end position="1878"/>
    </location>
</feature>
<reference evidence="4 5" key="1">
    <citation type="journal article" date="2015" name="Genome Biol. Evol.">
        <title>Comparative Genomics of a Bacterivorous Green Alga Reveals Evolutionary Causalities and Consequences of Phago-Mixotrophic Mode of Nutrition.</title>
        <authorList>
            <person name="Burns J.A."/>
            <person name="Paasch A."/>
            <person name="Narechania A."/>
            <person name="Kim E."/>
        </authorList>
    </citation>
    <scope>NUCLEOTIDE SEQUENCE [LARGE SCALE GENOMIC DNA]</scope>
    <source>
        <strain evidence="4 5">PLY_AMNH</strain>
    </source>
</reference>
<evidence type="ECO:0000256" key="2">
    <source>
        <dbReference type="SAM" id="MobiDB-lite"/>
    </source>
</evidence>